<evidence type="ECO:0000313" key="6">
    <source>
        <dbReference type="EMBL" id="PYE16971.1"/>
    </source>
</evidence>
<dbReference type="Proteomes" id="UP000247591">
    <property type="component" value="Unassembled WGS sequence"/>
</dbReference>
<evidence type="ECO:0000259" key="5">
    <source>
        <dbReference type="PROSITE" id="PS50949"/>
    </source>
</evidence>
<keyword evidence="1" id="KW-0805">Transcription regulation</keyword>
<dbReference type="InterPro" id="IPR008920">
    <property type="entry name" value="TF_FadR/GntR_C"/>
</dbReference>
<name>A0A318RVH4_WILLI</name>
<proteinExistence type="predicted"/>
<feature type="region of interest" description="Disordered" evidence="4">
    <location>
        <begin position="218"/>
        <end position="238"/>
    </location>
</feature>
<dbReference type="Pfam" id="PF07729">
    <property type="entry name" value="FCD"/>
    <property type="match status" value="1"/>
</dbReference>
<feature type="domain" description="HTH gntR-type" evidence="5">
    <location>
        <begin position="9"/>
        <end position="79"/>
    </location>
</feature>
<dbReference type="AlphaFoldDB" id="A0A318RVH4"/>
<dbReference type="GO" id="GO:0003700">
    <property type="term" value="F:DNA-binding transcription factor activity"/>
    <property type="evidence" value="ECO:0007669"/>
    <property type="project" value="InterPro"/>
</dbReference>
<dbReference type="SUPFAM" id="SSF46785">
    <property type="entry name" value="Winged helix' DNA-binding domain"/>
    <property type="match status" value="1"/>
</dbReference>
<keyword evidence="3" id="KW-0804">Transcription</keyword>
<comment type="caution">
    <text evidence="6">The sequence shown here is derived from an EMBL/GenBank/DDBJ whole genome shotgun (WGS) entry which is preliminary data.</text>
</comment>
<keyword evidence="7" id="KW-1185">Reference proteome</keyword>
<evidence type="ECO:0000313" key="7">
    <source>
        <dbReference type="Proteomes" id="UP000247591"/>
    </source>
</evidence>
<keyword evidence="2 6" id="KW-0238">DNA-binding</keyword>
<evidence type="ECO:0000256" key="3">
    <source>
        <dbReference type="ARBA" id="ARBA00023163"/>
    </source>
</evidence>
<dbReference type="InterPro" id="IPR036390">
    <property type="entry name" value="WH_DNA-bd_sf"/>
</dbReference>
<dbReference type="PROSITE" id="PS50949">
    <property type="entry name" value="HTH_GNTR"/>
    <property type="match status" value="1"/>
</dbReference>
<dbReference type="PANTHER" id="PTHR43537:SF24">
    <property type="entry name" value="GLUCONATE OPERON TRANSCRIPTIONAL REPRESSOR"/>
    <property type="match status" value="1"/>
</dbReference>
<dbReference type="SMART" id="SM00345">
    <property type="entry name" value="HTH_GNTR"/>
    <property type="match status" value="1"/>
</dbReference>
<dbReference type="SMART" id="SM00895">
    <property type="entry name" value="FCD"/>
    <property type="match status" value="1"/>
</dbReference>
<dbReference type="InterPro" id="IPR036388">
    <property type="entry name" value="WH-like_DNA-bd_sf"/>
</dbReference>
<dbReference type="GO" id="GO:0003677">
    <property type="term" value="F:DNA binding"/>
    <property type="evidence" value="ECO:0007669"/>
    <property type="project" value="UniProtKB-KW"/>
</dbReference>
<gene>
    <name evidence="6" type="ORF">DFR67_107216</name>
</gene>
<dbReference type="PANTHER" id="PTHR43537">
    <property type="entry name" value="TRANSCRIPTIONAL REGULATOR, GNTR FAMILY"/>
    <property type="match status" value="1"/>
</dbReference>
<dbReference type="EMBL" id="QJSP01000007">
    <property type="protein sequence ID" value="PYE16971.1"/>
    <property type="molecule type" value="Genomic_DNA"/>
</dbReference>
<dbReference type="InterPro" id="IPR000524">
    <property type="entry name" value="Tscrpt_reg_HTH_GntR"/>
</dbReference>
<evidence type="ECO:0000256" key="4">
    <source>
        <dbReference type="SAM" id="MobiDB-lite"/>
    </source>
</evidence>
<dbReference type="Gene3D" id="1.20.120.530">
    <property type="entry name" value="GntR ligand-binding domain-like"/>
    <property type="match status" value="1"/>
</dbReference>
<evidence type="ECO:0000256" key="1">
    <source>
        <dbReference type="ARBA" id="ARBA00023015"/>
    </source>
</evidence>
<dbReference type="InterPro" id="IPR011711">
    <property type="entry name" value="GntR_C"/>
</dbReference>
<reference evidence="6 7" key="1">
    <citation type="submission" date="2018-06" db="EMBL/GenBank/DDBJ databases">
        <title>Genomic Encyclopedia of Type Strains, Phase IV (KMG-IV): sequencing the most valuable type-strain genomes for metagenomic binning, comparative biology and taxonomic classification.</title>
        <authorList>
            <person name="Goeker M."/>
        </authorList>
    </citation>
    <scope>NUCLEOTIDE SEQUENCE [LARGE SCALE GENOMIC DNA]</scope>
    <source>
        <strain evidence="6 7">DSM 45521</strain>
    </source>
</reference>
<protein>
    <submittedName>
        <fullName evidence="6">DNA-binding FadR family transcriptional regulator</fullName>
    </submittedName>
</protein>
<evidence type="ECO:0000256" key="2">
    <source>
        <dbReference type="ARBA" id="ARBA00023125"/>
    </source>
</evidence>
<dbReference type="RefSeq" id="WP_245937927.1">
    <property type="nucleotide sequence ID" value="NZ_QJSP01000007.1"/>
</dbReference>
<dbReference type="Gene3D" id="1.10.10.10">
    <property type="entry name" value="Winged helix-like DNA-binding domain superfamily/Winged helix DNA-binding domain"/>
    <property type="match status" value="1"/>
</dbReference>
<accession>A0A318RVH4</accession>
<dbReference type="Pfam" id="PF00392">
    <property type="entry name" value="GntR"/>
    <property type="match status" value="1"/>
</dbReference>
<dbReference type="SUPFAM" id="SSF48008">
    <property type="entry name" value="GntR ligand-binding domain-like"/>
    <property type="match status" value="1"/>
</dbReference>
<sequence length="238" mass="26003">MTIGPDGSRTRAAEIARRIEDEVIADGWRVGTALGSETAFMARFEVGRSVVREAFRILESRHVATPRRGPGGGLVVTAPDRSAVLDQASLFLEYDGFAADDLFQIMELLEVAAVEHVSATIDAEGLARLREVLAAEVDVGDLRFEPVTVYTELARLSGNPVLSLFIHIGNNLARTHGVRPSQSEHQWIHKHSVELVEALEVGDTVAAVRSVRRRIRGMSRRRSVSSTRIPSTPTTGES</sequence>
<feature type="compositionally biased region" description="Low complexity" evidence="4">
    <location>
        <begin position="224"/>
        <end position="238"/>
    </location>
</feature>
<organism evidence="6 7">
    <name type="scientific">Williamsia limnetica</name>
    <dbReference type="NCBI Taxonomy" id="882452"/>
    <lineage>
        <taxon>Bacteria</taxon>
        <taxon>Bacillati</taxon>
        <taxon>Actinomycetota</taxon>
        <taxon>Actinomycetes</taxon>
        <taxon>Mycobacteriales</taxon>
        <taxon>Nocardiaceae</taxon>
        <taxon>Williamsia</taxon>
    </lineage>
</organism>